<dbReference type="RefSeq" id="WP_074068664.1">
    <property type="nucleotide sequence ID" value="NZ_FMTM01000003.1"/>
</dbReference>
<name>A0A1G4RK59_9HYPH</name>
<evidence type="ECO:0000313" key="2">
    <source>
        <dbReference type="Proteomes" id="UP000199542"/>
    </source>
</evidence>
<reference evidence="1 2" key="1">
    <citation type="submission" date="2016-10" db="EMBL/GenBank/DDBJ databases">
        <authorList>
            <person name="de Groot N.N."/>
        </authorList>
    </citation>
    <scope>NUCLEOTIDE SEQUENCE [LARGE SCALE GENOMIC DNA]</scope>
    <source>
        <strain evidence="1 2">CGMCC 1.3401</strain>
    </source>
</reference>
<organism evidence="1 2">
    <name type="scientific">Rhizobium mongolense subsp. loessense</name>
    <dbReference type="NCBI Taxonomy" id="158890"/>
    <lineage>
        <taxon>Bacteria</taxon>
        <taxon>Pseudomonadati</taxon>
        <taxon>Pseudomonadota</taxon>
        <taxon>Alphaproteobacteria</taxon>
        <taxon>Hyphomicrobiales</taxon>
        <taxon>Rhizobiaceae</taxon>
        <taxon>Rhizobium/Agrobacterium group</taxon>
        <taxon>Rhizobium</taxon>
    </lineage>
</organism>
<gene>
    <name evidence="1" type="ORF">SAMN02927900_02718</name>
</gene>
<protein>
    <recommendedName>
        <fullName evidence="3">KTSC domain-containing protein</fullName>
    </recommendedName>
</protein>
<dbReference type="Proteomes" id="UP000199542">
    <property type="component" value="Unassembled WGS sequence"/>
</dbReference>
<proteinExistence type="predicted"/>
<sequence length="62" mass="7300">MRFLVYTKTIAELDYDEETRVLTIIYRDGQLRSVPHVDPKIMMKMVAQLPPERSLYLMQAAI</sequence>
<dbReference type="EMBL" id="FMTM01000003">
    <property type="protein sequence ID" value="SCW56559.1"/>
    <property type="molecule type" value="Genomic_DNA"/>
</dbReference>
<evidence type="ECO:0000313" key="1">
    <source>
        <dbReference type="EMBL" id="SCW56559.1"/>
    </source>
</evidence>
<evidence type="ECO:0008006" key="3">
    <source>
        <dbReference type="Google" id="ProtNLM"/>
    </source>
</evidence>
<accession>A0A1G4RK59</accession>
<dbReference type="AlphaFoldDB" id="A0A1G4RK59"/>